<dbReference type="GO" id="GO:0016020">
    <property type="term" value="C:membrane"/>
    <property type="evidence" value="ECO:0007669"/>
    <property type="project" value="InterPro"/>
</dbReference>
<evidence type="ECO:0000259" key="2">
    <source>
        <dbReference type="Pfam" id="PF00892"/>
    </source>
</evidence>
<feature type="domain" description="EamA" evidence="2">
    <location>
        <begin position="3"/>
        <end position="136"/>
    </location>
</feature>
<dbReference type="STRING" id="1798499.A3C95_01915"/>
<dbReference type="InterPro" id="IPR000620">
    <property type="entry name" value="EamA_dom"/>
</dbReference>
<feature type="transmembrane region" description="Helical" evidence="1">
    <location>
        <begin position="31"/>
        <end position="53"/>
    </location>
</feature>
<comment type="caution">
    <text evidence="3">The sequence shown here is derived from an EMBL/GenBank/DDBJ whole genome shotgun (WGS) entry which is preliminary data.</text>
</comment>
<feature type="transmembrane region" description="Helical" evidence="1">
    <location>
        <begin position="103"/>
        <end position="136"/>
    </location>
</feature>
<dbReference type="SUPFAM" id="SSF103481">
    <property type="entry name" value="Multidrug resistance efflux transporter EmrE"/>
    <property type="match status" value="1"/>
</dbReference>
<reference evidence="3 4" key="1">
    <citation type="journal article" date="2016" name="Nat. Commun.">
        <title>Thousands of microbial genomes shed light on interconnected biogeochemical processes in an aquifer system.</title>
        <authorList>
            <person name="Anantharaman K."/>
            <person name="Brown C.T."/>
            <person name="Hug L.A."/>
            <person name="Sharon I."/>
            <person name="Castelle C.J."/>
            <person name="Probst A.J."/>
            <person name="Thomas B.C."/>
            <person name="Singh A."/>
            <person name="Wilkins M.J."/>
            <person name="Karaoz U."/>
            <person name="Brodie E.L."/>
            <person name="Williams K.H."/>
            <person name="Hubbard S.S."/>
            <person name="Banfield J.F."/>
        </authorList>
    </citation>
    <scope>NUCLEOTIDE SEQUENCE [LARGE SCALE GENOMIC DNA]</scope>
</reference>
<evidence type="ECO:0000313" key="3">
    <source>
        <dbReference type="EMBL" id="OGG68788.1"/>
    </source>
</evidence>
<evidence type="ECO:0000313" key="4">
    <source>
        <dbReference type="Proteomes" id="UP000177107"/>
    </source>
</evidence>
<feature type="transmembrane region" description="Helical" evidence="1">
    <location>
        <begin position="65"/>
        <end position="83"/>
    </location>
</feature>
<sequence length="137" mass="14158">MGWIPLALLAAVFAALVAIFGKIGLQNIDTTLATTVRAVIMAAFLVVVSLAFGKLDFAALPHGRALLFITLSGIAGALSWLFMFGALKVGPAPGVAALDRLSVVFVLVFSILFLGTQFTSKAAFGAALIAVGAMFMI</sequence>
<keyword evidence="1" id="KW-0812">Transmembrane</keyword>
<dbReference type="Proteomes" id="UP000177107">
    <property type="component" value="Unassembled WGS sequence"/>
</dbReference>
<organism evidence="3 4">
    <name type="scientific">Candidatus Kaiserbacteria bacterium RIFCSPHIGHO2_02_FULL_56_30</name>
    <dbReference type="NCBI Taxonomy" id="1798499"/>
    <lineage>
        <taxon>Bacteria</taxon>
        <taxon>Candidatus Kaiseribacteriota</taxon>
    </lineage>
</organism>
<name>A0A1F6E557_9BACT</name>
<keyword evidence="1" id="KW-1133">Transmembrane helix</keyword>
<dbReference type="AlphaFoldDB" id="A0A1F6E557"/>
<accession>A0A1F6E557</accession>
<evidence type="ECO:0000256" key="1">
    <source>
        <dbReference type="SAM" id="Phobius"/>
    </source>
</evidence>
<dbReference type="EMBL" id="MFLM01000003">
    <property type="protein sequence ID" value="OGG68788.1"/>
    <property type="molecule type" value="Genomic_DNA"/>
</dbReference>
<gene>
    <name evidence="3" type="ORF">A3C95_01915</name>
</gene>
<keyword evidence="1" id="KW-0472">Membrane</keyword>
<dbReference type="InterPro" id="IPR037185">
    <property type="entry name" value="EmrE-like"/>
</dbReference>
<proteinExistence type="predicted"/>
<dbReference type="Pfam" id="PF00892">
    <property type="entry name" value="EamA"/>
    <property type="match status" value="1"/>
</dbReference>
<protein>
    <recommendedName>
        <fullName evidence="2">EamA domain-containing protein</fullName>
    </recommendedName>
</protein>